<feature type="compositionally biased region" description="Acidic residues" evidence="8">
    <location>
        <begin position="243"/>
        <end position="283"/>
    </location>
</feature>
<sequence length="964" mass="110794">MPPRRKRSRGKQSGPENLKKARWDIQKLTQGEEVPTLPAPQQDRRVQGLPNRKEQRKAARKNKKARKDAFYRHQKVPETTASKQTDPRGGERTKGTGGQQKRVHFQLQDMAHKTESKSDVTIEKETVEEDHRNKSIKALMEKMDKKTKRKAGRTQSKSKEQLIQENEEEDRIIKRLEKNLGYNKRKTKSIPMALKRDGFDYLLELCDEDTRKAAIFQDSDGEEDQPDSKETKRKALKNTTESDAGDDSDDDDDEEEEDEQDDSDVENDSSEDNIEEDEDMGDIDDLHKALDQLEEGEEDSDDDDFDEDDSDESMEDDEYDDDDDDYSGMIEKSHDSDLENNLGEDSESSDEESILTKPDIVKKPNKAKSKNSDTQAATKVSKKEQKRNEKGGKNLQEQSDARTSKEKKTLESNKDDAGKDNPSERTQEKLDIYGGAVARYIPPHERLQPPGDDERRKVTLDRLRKQVKGLINRLSEGNMHSIGKQFESLYASNSRNDMNDMVTSVLTEACLSPDPLPERLMMEHCMLVALLHNNIGTELGAHLVEFLARRFDRLHRTNDNRGEGKECDNVVAMFAHLYNFKLIHCVLIYDIIRRLIESFNERDIELILGVLRNVGFLIRKDDPAALKDVIQVISTKAAAASQDFREQSRVKFMLETIAALRNNNMKKMPNYDPAHLEHLQKLLRGMLRNKGSMTDTQLQIPLEDLLSVEEKGRWWVVGSAWTGRGPGKEDNDGEGPVVQGEMSEKISELARRQRMNTDLRRNIFAVVMTSEDYLDAFEKLLQLQLKKSQEPEVIHVLLDCTMQERGYNPYYSYLAQKFCDFDRRFMMTIQFSLWDRFAVIDSLSSQNSSNLAQLVTHLLVTMAIPLSVLKKFEFASLEKATVQFLRQILLALLLEQEENTVQAVFTRVAKFPKLQQFRDGLRLFMSHFLMKKRSKMEDEIAQKLRRRLQMAERALLGTGSKAAV</sequence>
<dbReference type="OrthoDB" id="10260961at2759"/>
<dbReference type="InterPro" id="IPR016024">
    <property type="entry name" value="ARM-type_fold"/>
</dbReference>
<dbReference type="GO" id="GO:0003723">
    <property type="term" value="F:RNA binding"/>
    <property type="evidence" value="ECO:0007669"/>
    <property type="project" value="InterPro"/>
</dbReference>
<dbReference type="InterPro" id="IPR003891">
    <property type="entry name" value="Initiation_fac_eIF4g_MI"/>
</dbReference>
<dbReference type="GeneID" id="109461796"/>
<feature type="compositionally biased region" description="Basic and acidic residues" evidence="8">
    <location>
        <begin position="42"/>
        <end position="57"/>
    </location>
</feature>
<dbReference type="InterPro" id="IPR050781">
    <property type="entry name" value="CWC22_splicing_factor"/>
</dbReference>
<feature type="compositionally biased region" description="Basic and acidic residues" evidence="8">
    <location>
        <begin position="85"/>
        <end position="94"/>
    </location>
</feature>
<evidence type="ECO:0000256" key="1">
    <source>
        <dbReference type="ARBA" id="ARBA00004604"/>
    </source>
</evidence>
<dbReference type="GO" id="GO:0005730">
    <property type="term" value="C:nucleolus"/>
    <property type="evidence" value="ECO:0007669"/>
    <property type="project" value="UniProtKB-SubCell"/>
</dbReference>
<evidence type="ECO:0000313" key="11">
    <source>
        <dbReference type="RefSeq" id="XP_019613756.1"/>
    </source>
</evidence>
<dbReference type="InterPro" id="IPR003890">
    <property type="entry name" value="MIF4G-like_typ-3"/>
</dbReference>
<feature type="compositionally biased region" description="Acidic residues" evidence="8">
    <location>
        <begin position="292"/>
        <end position="326"/>
    </location>
</feature>
<evidence type="ECO:0000256" key="8">
    <source>
        <dbReference type="SAM" id="MobiDB-lite"/>
    </source>
</evidence>
<organism evidence="10 11">
    <name type="scientific">Branchiostoma belcheri</name>
    <name type="common">Amphioxus</name>
    <dbReference type="NCBI Taxonomy" id="7741"/>
    <lineage>
        <taxon>Eukaryota</taxon>
        <taxon>Metazoa</taxon>
        <taxon>Chordata</taxon>
        <taxon>Cephalochordata</taxon>
        <taxon>Leptocardii</taxon>
        <taxon>Amphioxiformes</taxon>
        <taxon>Branchiostomatidae</taxon>
        <taxon>Branchiostoma</taxon>
    </lineage>
</organism>
<keyword evidence="3" id="KW-0539">Nucleus</keyword>
<comment type="function">
    <text evidence="4">Plays a role in targeting PPP1CA to the nucleolus.</text>
</comment>
<gene>
    <name evidence="11" type="primary">LOC109461796</name>
</gene>
<dbReference type="FunFam" id="1.25.40.180:FF:000032">
    <property type="entry name" value="Nucleolar MIF4G domain-containing protein 1"/>
    <property type="match status" value="1"/>
</dbReference>
<dbReference type="PANTHER" id="PTHR18034">
    <property type="entry name" value="CELL CYCLE CONTROL PROTEIN CWF22-RELATED"/>
    <property type="match status" value="1"/>
</dbReference>
<dbReference type="AlphaFoldDB" id="A0A6P4YAE5"/>
<comment type="similarity">
    <text evidence="2">Belongs to the CWC22 family.</text>
</comment>
<evidence type="ECO:0000256" key="5">
    <source>
        <dbReference type="ARBA" id="ARBA00063784"/>
    </source>
</evidence>
<protein>
    <recommendedName>
        <fullName evidence="6">Nucleolar MIF4G domain-containing protein 1</fullName>
    </recommendedName>
    <alternativeName>
        <fullName evidence="7">SGD1 homolog</fullName>
    </alternativeName>
</protein>
<dbReference type="SUPFAM" id="SSF48371">
    <property type="entry name" value="ARM repeat"/>
    <property type="match status" value="1"/>
</dbReference>
<dbReference type="SMART" id="SM00543">
    <property type="entry name" value="MIF4G"/>
    <property type="match status" value="1"/>
</dbReference>
<comment type="subcellular location">
    <subcellularLocation>
        <location evidence="1">Nucleus</location>
        <location evidence="1">Nucleolus</location>
    </subcellularLocation>
</comment>
<dbReference type="Gene3D" id="1.25.40.180">
    <property type="match status" value="1"/>
</dbReference>
<dbReference type="PANTHER" id="PTHR18034:SF4">
    <property type="entry name" value="NUCLEOLAR MIF4G DOMAIN-CONTAINING PROTEIN 1"/>
    <property type="match status" value="1"/>
</dbReference>
<accession>A0A6P4YAE5</accession>
<dbReference type="Proteomes" id="UP000515135">
    <property type="component" value="Unplaced"/>
</dbReference>
<evidence type="ECO:0000256" key="2">
    <source>
        <dbReference type="ARBA" id="ARBA00006856"/>
    </source>
</evidence>
<dbReference type="PROSITE" id="PS51366">
    <property type="entry name" value="MI"/>
    <property type="match status" value="1"/>
</dbReference>
<keyword evidence="10" id="KW-1185">Reference proteome</keyword>
<dbReference type="Pfam" id="PF02847">
    <property type="entry name" value="MA3"/>
    <property type="match status" value="1"/>
</dbReference>
<evidence type="ECO:0000256" key="3">
    <source>
        <dbReference type="ARBA" id="ARBA00023242"/>
    </source>
</evidence>
<feature type="region of interest" description="Disordered" evidence="8">
    <location>
        <begin position="216"/>
        <end position="427"/>
    </location>
</feature>
<evidence type="ECO:0000259" key="9">
    <source>
        <dbReference type="PROSITE" id="PS51366"/>
    </source>
</evidence>
<feature type="domain" description="MI" evidence="9">
    <location>
        <begin position="758"/>
        <end position="874"/>
    </location>
</feature>
<feature type="region of interest" description="Disordered" evidence="8">
    <location>
        <begin position="141"/>
        <end position="169"/>
    </location>
</feature>
<reference evidence="11" key="1">
    <citation type="submission" date="2025-08" db="UniProtKB">
        <authorList>
            <consortium name="RefSeq"/>
        </authorList>
    </citation>
    <scope>IDENTIFICATION</scope>
    <source>
        <tissue evidence="11">Gonad</tissue>
    </source>
</reference>
<dbReference type="RefSeq" id="XP_019613756.1">
    <property type="nucleotide sequence ID" value="XM_019758197.1"/>
</dbReference>
<feature type="region of interest" description="Disordered" evidence="8">
    <location>
        <begin position="1"/>
        <end position="102"/>
    </location>
</feature>
<evidence type="ECO:0000313" key="10">
    <source>
        <dbReference type="Proteomes" id="UP000515135"/>
    </source>
</evidence>
<feature type="compositionally biased region" description="Acidic residues" evidence="8">
    <location>
        <begin position="342"/>
        <end position="353"/>
    </location>
</feature>
<feature type="compositionally biased region" description="Basic and acidic residues" evidence="8">
    <location>
        <begin position="399"/>
        <end position="427"/>
    </location>
</feature>
<dbReference type="SMART" id="SM00544">
    <property type="entry name" value="MA3"/>
    <property type="match status" value="1"/>
</dbReference>
<evidence type="ECO:0000256" key="4">
    <source>
        <dbReference type="ARBA" id="ARBA00054269"/>
    </source>
</evidence>
<dbReference type="GO" id="GO:0042274">
    <property type="term" value="P:ribosomal small subunit biogenesis"/>
    <property type="evidence" value="ECO:0007669"/>
    <property type="project" value="TreeGrafter"/>
</dbReference>
<dbReference type="Pfam" id="PF02854">
    <property type="entry name" value="MIF4G"/>
    <property type="match status" value="1"/>
</dbReference>
<comment type="subunit">
    <text evidence="5">May interact with EIF4A1, EIF4A2 and EIF4A3. Interacts with PPP1CA and PPP1CC.</text>
</comment>
<evidence type="ECO:0000256" key="6">
    <source>
        <dbReference type="ARBA" id="ARBA00072504"/>
    </source>
</evidence>
<dbReference type="KEGG" id="bbel:109461796"/>
<feature type="compositionally biased region" description="Basic residues" evidence="8">
    <location>
        <begin position="1"/>
        <end position="10"/>
    </location>
</feature>
<feature type="compositionally biased region" description="Basic and acidic residues" evidence="8">
    <location>
        <begin position="381"/>
        <end position="392"/>
    </location>
</feature>
<evidence type="ECO:0000256" key="7">
    <source>
        <dbReference type="ARBA" id="ARBA00075714"/>
    </source>
</evidence>
<proteinExistence type="inferred from homology"/>
<name>A0A6P4YAE5_BRABE</name>